<feature type="transmembrane region" description="Helical" evidence="1">
    <location>
        <begin position="74"/>
        <end position="99"/>
    </location>
</feature>
<evidence type="ECO:0000313" key="2">
    <source>
        <dbReference type="EMBL" id="MBA0625043.1"/>
    </source>
</evidence>
<keyword evidence="3" id="KW-1185">Reference proteome</keyword>
<keyword evidence="1" id="KW-0812">Transmembrane</keyword>
<name>A0A7J8SGM9_GOSDV</name>
<protein>
    <recommendedName>
        <fullName evidence="4">DUF4283 domain-containing protein</fullName>
    </recommendedName>
</protein>
<organism evidence="2 3">
    <name type="scientific">Gossypium davidsonii</name>
    <name type="common">Davidson's cotton</name>
    <name type="synonym">Gossypium klotzschianum subsp. davidsonii</name>
    <dbReference type="NCBI Taxonomy" id="34287"/>
    <lineage>
        <taxon>Eukaryota</taxon>
        <taxon>Viridiplantae</taxon>
        <taxon>Streptophyta</taxon>
        <taxon>Embryophyta</taxon>
        <taxon>Tracheophyta</taxon>
        <taxon>Spermatophyta</taxon>
        <taxon>Magnoliopsida</taxon>
        <taxon>eudicotyledons</taxon>
        <taxon>Gunneridae</taxon>
        <taxon>Pentapetalae</taxon>
        <taxon>rosids</taxon>
        <taxon>malvids</taxon>
        <taxon>Malvales</taxon>
        <taxon>Malvaceae</taxon>
        <taxon>Malvoideae</taxon>
        <taxon>Gossypium</taxon>
    </lineage>
</organism>
<evidence type="ECO:0000256" key="1">
    <source>
        <dbReference type="SAM" id="Phobius"/>
    </source>
</evidence>
<keyword evidence="1" id="KW-0472">Membrane</keyword>
<evidence type="ECO:0000313" key="3">
    <source>
        <dbReference type="Proteomes" id="UP000593561"/>
    </source>
</evidence>
<comment type="caution">
    <text evidence="2">The sequence shown here is derived from an EMBL/GenBank/DDBJ whole genome shotgun (WGS) entry which is preliminary data.</text>
</comment>
<sequence length="170" mass="19418">MDSFTWSQQNCESLEKEFKIGASWRDKVLGIGTDDSRGEEGFEFLEGDIVKSSVNGILDISFFNRIQQILVRNMASIVVVFLSSMMVWIRLPGLLGFLYKKKILEEIGGLIGTVTRLDFQIDKGLRGKFARMVEKTKETSPEVGKAVESSESFVPWMLVERRTWRNSRAR</sequence>
<gene>
    <name evidence="2" type="ORF">Godav_010295</name>
</gene>
<accession>A0A7J8SGM9</accession>
<keyword evidence="1" id="KW-1133">Transmembrane helix</keyword>
<proteinExistence type="predicted"/>
<dbReference type="EMBL" id="JABFAC010000009">
    <property type="protein sequence ID" value="MBA0625043.1"/>
    <property type="molecule type" value="Genomic_DNA"/>
</dbReference>
<dbReference type="AlphaFoldDB" id="A0A7J8SGM9"/>
<evidence type="ECO:0008006" key="4">
    <source>
        <dbReference type="Google" id="ProtNLM"/>
    </source>
</evidence>
<dbReference type="Proteomes" id="UP000593561">
    <property type="component" value="Unassembled WGS sequence"/>
</dbReference>
<reference evidence="2 3" key="1">
    <citation type="journal article" date="2019" name="Genome Biol. Evol.">
        <title>Insights into the evolution of the New World diploid cottons (Gossypium, subgenus Houzingenia) based on genome sequencing.</title>
        <authorList>
            <person name="Grover C.E."/>
            <person name="Arick M.A. 2nd"/>
            <person name="Thrash A."/>
            <person name="Conover J.L."/>
            <person name="Sanders W.S."/>
            <person name="Peterson D.G."/>
            <person name="Frelichowski J.E."/>
            <person name="Scheffler J.A."/>
            <person name="Scheffler B.E."/>
            <person name="Wendel J.F."/>
        </authorList>
    </citation>
    <scope>NUCLEOTIDE SEQUENCE [LARGE SCALE GENOMIC DNA]</scope>
    <source>
        <strain evidence="2">27</strain>
        <tissue evidence="2">Leaf</tissue>
    </source>
</reference>